<feature type="chain" id="PRO_5046414552" description="Putative auto-transporter adhesin head GIN domain-containing protein" evidence="2">
    <location>
        <begin position="19"/>
        <end position="236"/>
    </location>
</feature>
<comment type="caution">
    <text evidence="4">The sequence shown here is derived from an EMBL/GenBank/DDBJ whole genome shotgun (WGS) entry which is preliminary data.</text>
</comment>
<feature type="compositionally biased region" description="Low complexity" evidence="1">
    <location>
        <begin position="225"/>
        <end position="236"/>
    </location>
</feature>
<accession>A0ABP8GIN1</accession>
<proteinExistence type="predicted"/>
<evidence type="ECO:0000259" key="3">
    <source>
        <dbReference type="Pfam" id="PF10988"/>
    </source>
</evidence>
<evidence type="ECO:0000313" key="4">
    <source>
        <dbReference type="EMBL" id="GAA4324720.1"/>
    </source>
</evidence>
<keyword evidence="5" id="KW-1185">Reference proteome</keyword>
<protein>
    <recommendedName>
        <fullName evidence="3">Putative auto-transporter adhesin head GIN domain-containing protein</fullName>
    </recommendedName>
</protein>
<dbReference type="InterPro" id="IPR021255">
    <property type="entry name" value="DUF2807"/>
</dbReference>
<sequence length="236" mass="24387">MKKLFTVALLAVCAVAGAQKTINDPNAQLRTVSSFHGVKVSSGIDLYLSPGDEAVAVSARDAEYRDRILTKVENGVLHIWYDHKGMSWSNGNKALKAYVSYKALDQVDASGGSDVLVDGTIRANKLSVNLSGGSDFKGAVAVQQMKVDQSGGSDMTVSGTAGTLRVDASGGSDFKGYGLSAESCTAEASGGSDIDVQVSKEIRAHASGGSDISYRGNPSVVETNKSGGSSVKKSGK</sequence>
<evidence type="ECO:0000256" key="2">
    <source>
        <dbReference type="SAM" id="SignalP"/>
    </source>
</evidence>
<feature type="domain" description="Putative auto-transporter adhesin head GIN" evidence="3">
    <location>
        <begin position="35"/>
        <end position="218"/>
    </location>
</feature>
<reference evidence="5" key="1">
    <citation type="journal article" date="2019" name="Int. J. Syst. Evol. Microbiol.">
        <title>The Global Catalogue of Microorganisms (GCM) 10K type strain sequencing project: providing services to taxonomists for standard genome sequencing and annotation.</title>
        <authorList>
            <consortium name="The Broad Institute Genomics Platform"/>
            <consortium name="The Broad Institute Genome Sequencing Center for Infectious Disease"/>
            <person name="Wu L."/>
            <person name="Ma J."/>
        </authorList>
    </citation>
    <scope>NUCLEOTIDE SEQUENCE [LARGE SCALE GENOMIC DNA]</scope>
    <source>
        <strain evidence="5">JCM 17919</strain>
    </source>
</reference>
<gene>
    <name evidence="4" type="ORF">GCM10023184_12280</name>
</gene>
<feature type="signal peptide" evidence="2">
    <location>
        <begin position="1"/>
        <end position="18"/>
    </location>
</feature>
<keyword evidence="2" id="KW-0732">Signal</keyword>
<dbReference type="EMBL" id="BAABGY010000005">
    <property type="protein sequence ID" value="GAA4324720.1"/>
    <property type="molecule type" value="Genomic_DNA"/>
</dbReference>
<organism evidence="4 5">
    <name type="scientific">Flaviaesturariibacter amylovorans</name>
    <dbReference type="NCBI Taxonomy" id="1084520"/>
    <lineage>
        <taxon>Bacteria</taxon>
        <taxon>Pseudomonadati</taxon>
        <taxon>Bacteroidota</taxon>
        <taxon>Chitinophagia</taxon>
        <taxon>Chitinophagales</taxon>
        <taxon>Chitinophagaceae</taxon>
        <taxon>Flaviaestuariibacter</taxon>
    </lineage>
</organism>
<name>A0ABP8GIN1_9BACT</name>
<feature type="region of interest" description="Disordered" evidence="1">
    <location>
        <begin position="206"/>
        <end position="236"/>
    </location>
</feature>
<dbReference type="Gene3D" id="2.160.20.120">
    <property type="match status" value="1"/>
</dbReference>
<evidence type="ECO:0000256" key="1">
    <source>
        <dbReference type="SAM" id="MobiDB-lite"/>
    </source>
</evidence>
<evidence type="ECO:0000313" key="5">
    <source>
        <dbReference type="Proteomes" id="UP001501725"/>
    </source>
</evidence>
<dbReference type="Proteomes" id="UP001501725">
    <property type="component" value="Unassembled WGS sequence"/>
</dbReference>
<dbReference type="RefSeq" id="WP_345254285.1">
    <property type="nucleotide sequence ID" value="NZ_BAABGY010000005.1"/>
</dbReference>
<dbReference type="Pfam" id="PF10988">
    <property type="entry name" value="DUF2807"/>
    <property type="match status" value="1"/>
</dbReference>